<dbReference type="Proteomes" id="UP000193978">
    <property type="component" value="Chromosome"/>
</dbReference>
<evidence type="ECO:0000313" key="3">
    <source>
        <dbReference type="Proteomes" id="UP000193978"/>
    </source>
</evidence>
<dbReference type="EMBL" id="CP019948">
    <property type="protein sequence ID" value="ARN82210.1"/>
    <property type="molecule type" value="Genomic_DNA"/>
</dbReference>
<organism evidence="2 3">
    <name type="scientific">Methylocystis bryophila</name>
    <dbReference type="NCBI Taxonomy" id="655015"/>
    <lineage>
        <taxon>Bacteria</taxon>
        <taxon>Pseudomonadati</taxon>
        <taxon>Pseudomonadota</taxon>
        <taxon>Alphaproteobacteria</taxon>
        <taxon>Hyphomicrobiales</taxon>
        <taxon>Methylocystaceae</taxon>
        <taxon>Methylocystis</taxon>
    </lineage>
</organism>
<proteinExistence type="predicted"/>
<keyword evidence="3" id="KW-1185">Reference proteome</keyword>
<gene>
    <name evidence="2" type="ORF">B1812_15205</name>
</gene>
<accession>A0A1W6MX98</accession>
<dbReference type="AlphaFoldDB" id="A0A1W6MX98"/>
<evidence type="ECO:0000256" key="1">
    <source>
        <dbReference type="SAM" id="MobiDB-lite"/>
    </source>
</evidence>
<feature type="region of interest" description="Disordered" evidence="1">
    <location>
        <begin position="1"/>
        <end position="85"/>
    </location>
</feature>
<protein>
    <submittedName>
        <fullName evidence="2">Uncharacterized protein</fullName>
    </submittedName>
</protein>
<feature type="compositionally biased region" description="Low complexity" evidence="1">
    <location>
        <begin position="1"/>
        <end position="14"/>
    </location>
</feature>
<dbReference type="KEGG" id="mbry:B1812_15205"/>
<evidence type="ECO:0000313" key="2">
    <source>
        <dbReference type="EMBL" id="ARN82210.1"/>
    </source>
</evidence>
<sequence length="85" mass="9063">MMTQRAARSQASSAVFLDTSESQGHAGRSHRRKDNANCRATRKRIGASLKRPPIAAARKSSQANLARGRKARSKAAPEGLGAFSS</sequence>
<reference evidence="2 3" key="1">
    <citation type="submission" date="2017-02" db="EMBL/GenBank/DDBJ databases">
        <authorList>
            <person name="Peterson S.W."/>
        </authorList>
    </citation>
    <scope>NUCLEOTIDE SEQUENCE [LARGE SCALE GENOMIC DNA]</scope>
    <source>
        <strain evidence="2 3">S285</strain>
    </source>
</reference>
<name>A0A1W6MX98_9HYPH</name>